<reference evidence="2 3" key="2">
    <citation type="journal article" date="2014" name="BMC Genomics">
        <title>An improved genome of the model marine alga Ostreococcus tauri unfolds by assessing Illumina de novo assemblies.</title>
        <authorList>
            <person name="Blanc-Mathieu R."/>
            <person name="Verhelst B."/>
            <person name="Derelle E."/>
            <person name="Rombauts S."/>
            <person name="Bouget F.Y."/>
            <person name="Carre I."/>
            <person name="Chateau A."/>
            <person name="Eyre-Walker A."/>
            <person name="Grimsley N."/>
            <person name="Moreau H."/>
            <person name="Piegu B."/>
            <person name="Rivals E."/>
            <person name="Schackwitz W."/>
            <person name="Van de Peer Y."/>
            <person name="Piganeau G."/>
        </authorList>
    </citation>
    <scope>NUCLEOTIDE SEQUENCE [LARGE SCALE GENOMIC DNA]</scope>
    <source>
        <strain evidence="3">OTTH 0595 / CCAP 157/2 / RCC745</strain>
    </source>
</reference>
<dbReference type="EMBL" id="CAID01000013">
    <property type="protein sequence ID" value="CEG00214.1"/>
    <property type="molecule type" value="Genomic_DNA"/>
</dbReference>
<feature type="region of interest" description="Disordered" evidence="1">
    <location>
        <begin position="143"/>
        <end position="165"/>
    </location>
</feature>
<gene>
    <name evidence="2" type="ORF">OT_ostta13g02770</name>
</gene>
<feature type="compositionally biased region" description="Basic residues" evidence="1">
    <location>
        <begin position="205"/>
        <end position="220"/>
    </location>
</feature>
<evidence type="ECO:0000313" key="2">
    <source>
        <dbReference type="EMBL" id="CEG00214.1"/>
    </source>
</evidence>
<dbReference type="InterPro" id="IPR027973">
    <property type="entry name" value="FSAF1-like"/>
</dbReference>
<feature type="compositionally biased region" description="Basic and acidic residues" evidence="1">
    <location>
        <begin position="148"/>
        <end position="159"/>
    </location>
</feature>
<proteinExistence type="predicted"/>
<evidence type="ECO:0000313" key="3">
    <source>
        <dbReference type="Proteomes" id="UP000009170"/>
    </source>
</evidence>
<dbReference type="GO" id="GO:0005730">
    <property type="term" value="C:nucleolus"/>
    <property type="evidence" value="ECO:0007669"/>
    <property type="project" value="TreeGrafter"/>
</dbReference>
<feature type="region of interest" description="Disordered" evidence="1">
    <location>
        <begin position="105"/>
        <end position="130"/>
    </location>
</feature>
<comment type="caution">
    <text evidence="2">The sequence shown here is derived from an EMBL/GenBank/DDBJ whole genome shotgun (WGS) entry which is preliminary data.</text>
</comment>
<evidence type="ECO:0000256" key="1">
    <source>
        <dbReference type="SAM" id="MobiDB-lite"/>
    </source>
</evidence>
<feature type="region of interest" description="Disordered" evidence="1">
    <location>
        <begin position="183"/>
        <end position="220"/>
    </location>
</feature>
<keyword evidence="3" id="KW-1185">Reference proteome</keyword>
<feature type="compositionally biased region" description="Basic and acidic residues" evidence="1">
    <location>
        <begin position="1"/>
        <end position="13"/>
    </location>
</feature>
<dbReference type="OrthoDB" id="498232at2759"/>
<feature type="region of interest" description="Disordered" evidence="1">
    <location>
        <begin position="1"/>
        <end position="23"/>
    </location>
</feature>
<protein>
    <submittedName>
        <fullName evidence="2">Uncharacterized protein</fullName>
    </submittedName>
</protein>
<dbReference type="AlphaFoldDB" id="A0A096P8K4"/>
<dbReference type="GO" id="GO:0000462">
    <property type="term" value="P:maturation of SSU-rRNA from tricistronic rRNA transcript (SSU-rRNA, 5.8S rRNA, LSU-rRNA)"/>
    <property type="evidence" value="ECO:0007669"/>
    <property type="project" value="TreeGrafter"/>
</dbReference>
<dbReference type="InterPro" id="IPR053030">
    <property type="entry name" value="Ribosomal_biogenesis_FAF1-like"/>
</dbReference>
<organism evidence="2 3">
    <name type="scientific">Ostreococcus tauri</name>
    <name type="common">Marine green alga</name>
    <dbReference type="NCBI Taxonomy" id="70448"/>
    <lineage>
        <taxon>Eukaryota</taxon>
        <taxon>Viridiplantae</taxon>
        <taxon>Chlorophyta</taxon>
        <taxon>Mamiellophyceae</taxon>
        <taxon>Mamiellales</taxon>
        <taxon>Bathycoccaceae</taxon>
        <taxon>Ostreococcus</taxon>
    </lineage>
</organism>
<dbReference type="PANTHER" id="PTHR28096:SF1">
    <property type="entry name" value="PROTEIN FAF1"/>
    <property type="match status" value="1"/>
</dbReference>
<dbReference type="PANTHER" id="PTHR28096">
    <property type="entry name" value="PROTEIN FAF1"/>
    <property type="match status" value="1"/>
</dbReference>
<sequence>MVFDGKRTRDARETTTTTTTTANGGRMIDAKRARKAFMSAEASKVFAEDVERKREMNDDEGADGGMSAERLRAFREEVRRFGAAGLSKWDRQELETERLIELGMKPKKAPRMAPSLGLGLNKANEKREEAKRQEMFALGYKLEKKSKKGNDGAKDRDRGLAWGDSTFSNGVLKVKKRDMVNADKFVDTKAMLRSGPSGRGGSSGGKKKSGKKKAGRKSKR</sequence>
<dbReference type="RefSeq" id="XP_022840254.1">
    <property type="nucleotide sequence ID" value="XM_022982762.1"/>
</dbReference>
<dbReference type="Pfam" id="PF15375">
    <property type="entry name" value="FSAF1"/>
    <property type="match status" value="1"/>
</dbReference>
<dbReference type="GeneID" id="9837557"/>
<dbReference type="Proteomes" id="UP000009170">
    <property type="component" value="Unassembled WGS sequence"/>
</dbReference>
<dbReference type="InParanoid" id="A0A096P8K4"/>
<accession>A0A096P8K4</accession>
<reference evidence="3" key="1">
    <citation type="journal article" date="2006" name="Proc. Natl. Acad. Sci. U.S.A.">
        <title>Genome analysis of the smallest free-living eukaryote Ostreococcus tauri unveils many unique features.</title>
        <authorList>
            <person name="Derelle E."/>
            <person name="Ferraz C."/>
            <person name="Rombauts S."/>
            <person name="Rouze P."/>
            <person name="Worden A.Z."/>
            <person name="Robbens S."/>
            <person name="Partensky F."/>
            <person name="Degroeve S."/>
            <person name="Echeynie S."/>
            <person name="Cooke R."/>
            <person name="Saeys Y."/>
            <person name="Wuyts J."/>
            <person name="Jabbari K."/>
            <person name="Bowler C."/>
            <person name="Panaud O."/>
            <person name="Piegu B."/>
            <person name="Ball S.G."/>
            <person name="Ral J.-P."/>
            <person name="Bouget F.-Y."/>
            <person name="Piganeau G."/>
            <person name="De Baets B."/>
            <person name="Picard A."/>
            <person name="Delseny M."/>
            <person name="Demaille J."/>
            <person name="Van de Peer Y."/>
            <person name="Moreau H."/>
        </authorList>
    </citation>
    <scope>NUCLEOTIDE SEQUENCE [LARGE SCALE GENOMIC DNA]</scope>
    <source>
        <strain evidence="3">OTTH 0595 / CCAP 157/2 / RCC745</strain>
    </source>
</reference>
<dbReference type="KEGG" id="ota:OT_ostta13g02770"/>
<name>A0A096P8K4_OSTTA</name>